<dbReference type="Proteomes" id="UP000033097">
    <property type="component" value="Chromosome"/>
</dbReference>
<comment type="subcellular location">
    <subcellularLocation>
        <location evidence="1">Membrane</location>
        <topology evidence="1">Multi-pass membrane protein</topology>
    </subcellularLocation>
</comment>
<dbReference type="GO" id="GO:0016020">
    <property type="term" value="C:membrane"/>
    <property type="evidence" value="ECO:0007669"/>
    <property type="project" value="UniProtKB-SubCell"/>
</dbReference>
<gene>
    <name evidence="5" type="ORF">MSMAS_1478</name>
</gene>
<dbReference type="EMBL" id="CP009512">
    <property type="protein sequence ID" value="AKB64674.1"/>
    <property type="molecule type" value="Genomic_DNA"/>
</dbReference>
<dbReference type="KEGG" id="mmj:MSMAS_1478"/>
<keyword evidence="4" id="KW-0472">Membrane</keyword>
<sequence length="43" mass="4524">MVTAILQFIIVFMSGSVALLADTIHNFGDSATAIPLAIVFLMA</sequence>
<evidence type="ECO:0000256" key="2">
    <source>
        <dbReference type="ARBA" id="ARBA00022692"/>
    </source>
</evidence>
<evidence type="ECO:0000256" key="3">
    <source>
        <dbReference type="ARBA" id="ARBA00022989"/>
    </source>
</evidence>
<evidence type="ECO:0000313" key="5">
    <source>
        <dbReference type="EMBL" id="AKB64674.1"/>
    </source>
</evidence>
<dbReference type="InterPro" id="IPR027469">
    <property type="entry name" value="Cation_efflux_TMD_sf"/>
</dbReference>
<proteinExistence type="predicted"/>
<dbReference type="PATRIC" id="fig|213585.10.peg.1865"/>
<accession>A0A0E3RJX1</accession>
<dbReference type="AlphaFoldDB" id="A0A0E3RJX1"/>
<dbReference type="SUPFAM" id="SSF161111">
    <property type="entry name" value="Cation efflux protein transmembrane domain-like"/>
    <property type="match status" value="1"/>
</dbReference>
<reference evidence="5 6" key="1">
    <citation type="submission" date="2014-07" db="EMBL/GenBank/DDBJ databases">
        <title>Methanogenic archaea and the global carbon cycle.</title>
        <authorList>
            <person name="Henriksen J.R."/>
            <person name="Luke J."/>
            <person name="Reinhart S."/>
            <person name="Benedict M.N."/>
            <person name="Youngblut N.D."/>
            <person name="Metcalf M.E."/>
            <person name="Whitaker R.J."/>
            <person name="Metcalf W.W."/>
        </authorList>
    </citation>
    <scope>NUCLEOTIDE SEQUENCE [LARGE SCALE GENOMIC DNA]</scope>
    <source>
        <strain evidence="5 6">S-6</strain>
    </source>
</reference>
<protein>
    <submittedName>
        <fullName evidence="5">Cobalt-zinc-cadmium resistance protein</fullName>
    </submittedName>
</protein>
<keyword evidence="2" id="KW-0812">Transmembrane</keyword>
<name>A0A0E3RJX1_METMZ</name>
<evidence type="ECO:0000256" key="1">
    <source>
        <dbReference type="ARBA" id="ARBA00004141"/>
    </source>
</evidence>
<dbReference type="STRING" id="213585.MSMAS_1478"/>
<evidence type="ECO:0000256" key="4">
    <source>
        <dbReference type="ARBA" id="ARBA00023136"/>
    </source>
</evidence>
<organism evidence="5 6">
    <name type="scientific">Methanosarcina mazei S-6</name>
    <dbReference type="NCBI Taxonomy" id="213585"/>
    <lineage>
        <taxon>Archaea</taxon>
        <taxon>Methanobacteriati</taxon>
        <taxon>Methanobacteriota</taxon>
        <taxon>Stenosarchaea group</taxon>
        <taxon>Methanomicrobia</taxon>
        <taxon>Methanosarcinales</taxon>
        <taxon>Methanosarcinaceae</taxon>
        <taxon>Methanosarcina</taxon>
    </lineage>
</organism>
<keyword evidence="3" id="KW-1133">Transmembrane helix</keyword>
<evidence type="ECO:0000313" key="6">
    <source>
        <dbReference type="Proteomes" id="UP000033097"/>
    </source>
</evidence>
<dbReference type="HOGENOM" id="CLU_3227850_0_0_2"/>